<dbReference type="GO" id="GO:0016020">
    <property type="term" value="C:membrane"/>
    <property type="evidence" value="ECO:0007669"/>
    <property type="project" value="TreeGrafter"/>
</dbReference>
<dbReference type="Proteomes" id="UP000005150">
    <property type="component" value="Unassembled WGS sequence"/>
</dbReference>
<feature type="transmembrane region" description="Helical" evidence="1">
    <location>
        <begin position="132"/>
        <end position="152"/>
    </location>
</feature>
<dbReference type="PATRIC" id="fig|997887.3.peg.2820"/>
<keyword evidence="1" id="KW-0472">Membrane</keyword>
<dbReference type="RefSeq" id="WP_007480610.1">
    <property type="nucleotide sequence ID" value="NZ_JH724308.1"/>
</dbReference>
<keyword evidence="4" id="KW-1185">Reference proteome</keyword>
<feature type="transmembrane region" description="Helical" evidence="1">
    <location>
        <begin position="29"/>
        <end position="47"/>
    </location>
</feature>
<protein>
    <recommendedName>
        <fullName evidence="2">Acyltransferase 3 domain-containing protein</fullName>
    </recommendedName>
</protein>
<dbReference type="EMBL" id="AGXV01000032">
    <property type="protein sequence ID" value="EIY62093.1"/>
    <property type="molecule type" value="Genomic_DNA"/>
</dbReference>
<evidence type="ECO:0000313" key="3">
    <source>
        <dbReference type="EMBL" id="EIY62093.1"/>
    </source>
</evidence>
<feature type="transmembrane region" description="Helical" evidence="1">
    <location>
        <begin position="314"/>
        <end position="331"/>
    </location>
</feature>
<evidence type="ECO:0000256" key="1">
    <source>
        <dbReference type="SAM" id="Phobius"/>
    </source>
</evidence>
<keyword evidence="1" id="KW-1133">Transmembrane helix</keyword>
<proteinExistence type="predicted"/>
<dbReference type="PANTHER" id="PTHR23028">
    <property type="entry name" value="ACETYLTRANSFERASE"/>
    <property type="match status" value="1"/>
</dbReference>
<dbReference type="PANTHER" id="PTHR23028:SF53">
    <property type="entry name" value="ACYL_TRANSF_3 DOMAIN-CONTAINING PROTEIN"/>
    <property type="match status" value="1"/>
</dbReference>
<name>I9T0K0_9BACE</name>
<feature type="transmembrane region" description="Helical" evidence="1">
    <location>
        <begin position="220"/>
        <end position="239"/>
    </location>
</feature>
<feature type="transmembrane region" description="Helical" evidence="1">
    <location>
        <begin position="193"/>
        <end position="213"/>
    </location>
</feature>
<feature type="domain" description="Acyltransferase 3" evidence="2">
    <location>
        <begin position="3"/>
        <end position="331"/>
    </location>
</feature>
<keyword evidence="1" id="KW-0812">Transmembrane</keyword>
<dbReference type="OrthoDB" id="9796461at2"/>
<reference evidence="3 4" key="1">
    <citation type="submission" date="2012-02" db="EMBL/GenBank/DDBJ databases">
        <title>The Genome Sequence of Bacteroides salyersiae CL02T12C01.</title>
        <authorList>
            <consortium name="The Broad Institute Genome Sequencing Platform"/>
            <person name="Earl A."/>
            <person name="Ward D."/>
            <person name="Feldgarden M."/>
            <person name="Gevers D."/>
            <person name="Zitomersky N.L."/>
            <person name="Coyne M.J."/>
            <person name="Comstock L.E."/>
            <person name="Young S.K."/>
            <person name="Zeng Q."/>
            <person name="Gargeya S."/>
            <person name="Fitzgerald M."/>
            <person name="Haas B."/>
            <person name="Abouelleil A."/>
            <person name="Alvarado L."/>
            <person name="Arachchi H.M."/>
            <person name="Berlin A."/>
            <person name="Chapman S.B."/>
            <person name="Gearin G."/>
            <person name="Goldberg J."/>
            <person name="Griggs A."/>
            <person name="Gujja S."/>
            <person name="Hansen M."/>
            <person name="Heiman D."/>
            <person name="Howarth C."/>
            <person name="Larimer J."/>
            <person name="Lui A."/>
            <person name="MacDonald P.J.P."/>
            <person name="McCowen C."/>
            <person name="Montmayeur A."/>
            <person name="Murphy C."/>
            <person name="Neiman D."/>
            <person name="Pearson M."/>
            <person name="Priest M."/>
            <person name="Roberts A."/>
            <person name="Saif S."/>
            <person name="Shea T."/>
            <person name="Sisk P."/>
            <person name="Stolte C."/>
            <person name="Sykes S."/>
            <person name="Wortman J."/>
            <person name="Nusbaum C."/>
            <person name="Birren B."/>
        </authorList>
    </citation>
    <scope>NUCLEOTIDE SEQUENCE [LARGE SCALE GENOMIC DNA]</scope>
    <source>
        <strain evidence="3 4">CL02T12C01</strain>
    </source>
</reference>
<dbReference type="InterPro" id="IPR050879">
    <property type="entry name" value="Acyltransferase_3"/>
</dbReference>
<dbReference type="HOGENOM" id="CLU_005679_10_2_10"/>
<evidence type="ECO:0000313" key="4">
    <source>
        <dbReference type="Proteomes" id="UP000005150"/>
    </source>
</evidence>
<organism evidence="3 4">
    <name type="scientific">Bacteroides salyersiae CL02T12C01</name>
    <dbReference type="NCBI Taxonomy" id="997887"/>
    <lineage>
        <taxon>Bacteria</taxon>
        <taxon>Pseudomonadati</taxon>
        <taxon>Bacteroidota</taxon>
        <taxon>Bacteroidia</taxon>
        <taxon>Bacteroidales</taxon>
        <taxon>Bacteroidaceae</taxon>
        <taxon>Bacteroides</taxon>
    </lineage>
</organism>
<dbReference type="InterPro" id="IPR002656">
    <property type="entry name" value="Acyl_transf_3_dom"/>
</dbReference>
<comment type="caution">
    <text evidence="3">The sequence shown here is derived from an EMBL/GenBank/DDBJ whole genome shotgun (WGS) entry which is preliminary data.</text>
</comment>
<feature type="transmembrane region" description="Helical" evidence="1">
    <location>
        <begin position="280"/>
        <end position="302"/>
    </location>
</feature>
<dbReference type="Pfam" id="PF01757">
    <property type="entry name" value="Acyl_transf_3"/>
    <property type="match status" value="1"/>
</dbReference>
<feature type="transmembrane region" description="Helical" evidence="1">
    <location>
        <begin position="7"/>
        <end position="23"/>
    </location>
</feature>
<evidence type="ECO:0000259" key="2">
    <source>
        <dbReference type="Pfam" id="PF01757"/>
    </source>
</evidence>
<accession>I9T0K0</accession>
<dbReference type="GO" id="GO:0000271">
    <property type="term" value="P:polysaccharide biosynthetic process"/>
    <property type="evidence" value="ECO:0007669"/>
    <property type="project" value="TreeGrafter"/>
</dbReference>
<feature type="transmembrane region" description="Helical" evidence="1">
    <location>
        <begin position="68"/>
        <end position="85"/>
    </location>
</feature>
<feature type="transmembrane region" description="Helical" evidence="1">
    <location>
        <begin position="164"/>
        <end position="181"/>
    </location>
</feature>
<dbReference type="GO" id="GO:0016747">
    <property type="term" value="F:acyltransferase activity, transferring groups other than amino-acyl groups"/>
    <property type="evidence" value="ECO:0007669"/>
    <property type="project" value="InterPro"/>
</dbReference>
<gene>
    <name evidence="3" type="ORF">HMPREF1071_02713</name>
</gene>
<dbReference type="AlphaFoldDB" id="I9T0K0"/>
<feature type="transmembrane region" description="Helical" evidence="1">
    <location>
        <begin position="343"/>
        <end position="362"/>
    </location>
</feature>
<sequence length="497" mass="56794">MRNRYFDVLKAIAIIAVVLYHLGICEYGYLGVDIFLVIAGFFTSQSVEKHVVNKGGYLWFVENRVFRLWPLLLLAGVMCLGWGWLMMLPDDFENTAQSIVATNFFGNNVLQSITTKNYWDVVNEYKPLMHTWYVGLIMQFYIIVPMLLFAVGRWVKDVDKRKKVNITLMALMGMASLVGYLTEGNAAAKFYYLPYRLYEFCAGGLVFYLFGNVRRIQDKIVWTNIGFVIVYLAVVALLFVDAEYVSRPAKLLSTVALSSVLMVQIPRVEWAKGKVFSNKWVAAIGTASFSIFVWHQVVLALIRYSFTNKLTEVLPLLAFFGITAVLSVLSYRYVEQMKKTKLAWVLTGLMLVVTTGASLYIYKNAGVVRDVPELEVVKGNVHRGMWAEYCDRVKWYDRDYPETDKTKWYVIGNSFGRDLVNIILESPIADKVEIGYSESLDNREHRLREVDVLFISTKGVTEELIEKVKSMLEDHTKLYVVGEKNFGENNTGVSPQV</sequence>